<proteinExistence type="predicted"/>
<evidence type="ECO:0008006" key="4">
    <source>
        <dbReference type="Google" id="ProtNLM"/>
    </source>
</evidence>
<accession>A0A8J4T1B2</accession>
<dbReference type="AlphaFoldDB" id="A0A8J4T1B2"/>
<keyword evidence="3" id="KW-1185">Reference proteome</keyword>
<gene>
    <name evidence="2" type="ORF">PHET_04898</name>
</gene>
<reference evidence="2" key="1">
    <citation type="submission" date="2019-05" db="EMBL/GenBank/DDBJ databases">
        <title>Annotation for the trematode Paragonimus heterotremus.</title>
        <authorList>
            <person name="Choi Y.-J."/>
        </authorList>
    </citation>
    <scope>NUCLEOTIDE SEQUENCE</scope>
    <source>
        <strain evidence="2">LC</strain>
    </source>
</reference>
<sequence length="688" mass="76894">MDNLLNRLNRRELTAHNHLPRLRNTGLRPYHLFKILPHYALEDIYLGFSVCGQFLVSFNYDFKQLLLRFWIFPPVCSAASNQAHLELFAEVVFPKLSYAPAFQNIPSVRFIQSVLEPSSFLILSCECNSNGLITAFGSMPSLECGHCISFGAELNRPLKHSCRSPCTVHLKILSLYLDLPTPLSAFDHLYSVSSGLNEEAKHKRNLLACSVNHVPPCFRPRSKTKHASPHGDQSRGGGCVCYASVGVSIGCVQVTVNHLTRQLQIAWPNDNSQLKVISCSFERLTSVANLNRRLHIFPQGTSDSSSFGPFAFMAPLLTQNYCSTCYSWPHSKEHPCTVSSPSFHKRISSPSKCIFAQNPPVVQLVNDPDSWPDNHCFPKSTQAVPTHQHRCQGELESSWPLQNIQPSDQRDFFYPAFFAGRPTLRCCFRLTYLAMMQDIRASYLHWALISRPLISPIRRPQEALELSDAPDNDSMDDLSSATSNASSETDGIGLAMSPSSADYTQSPEDLLAHRLSGQSHTSFDLCSWEELVEPDWSVDANVSVLSGFSERVVAHLEEGVFDVPSELLGDISSRPYRLAVFIPPDQPNLLLVYSYLTQPTVPFEFRLVDMIDLQTGDRLLLSSKSLHAQSNFPSPTLLKRLVATCPQNTTSDGPGNKLIHELNNLQMTLRAESIKFLVDPQGGYSVHW</sequence>
<dbReference type="Proteomes" id="UP000748531">
    <property type="component" value="Unassembled WGS sequence"/>
</dbReference>
<name>A0A8J4T1B2_9TREM</name>
<dbReference type="EMBL" id="LUCH01002211">
    <property type="protein sequence ID" value="KAF5401825.1"/>
    <property type="molecule type" value="Genomic_DNA"/>
</dbReference>
<comment type="caution">
    <text evidence="2">The sequence shown here is derived from an EMBL/GenBank/DDBJ whole genome shotgun (WGS) entry which is preliminary data.</text>
</comment>
<evidence type="ECO:0000313" key="2">
    <source>
        <dbReference type="EMBL" id="KAF5401825.1"/>
    </source>
</evidence>
<organism evidence="2 3">
    <name type="scientific">Paragonimus heterotremus</name>
    <dbReference type="NCBI Taxonomy" id="100268"/>
    <lineage>
        <taxon>Eukaryota</taxon>
        <taxon>Metazoa</taxon>
        <taxon>Spiralia</taxon>
        <taxon>Lophotrochozoa</taxon>
        <taxon>Platyhelminthes</taxon>
        <taxon>Trematoda</taxon>
        <taxon>Digenea</taxon>
        <taxon>Plagiorchiida</taxon>
        <taxon>Troglotremata</taxon>
        <taxon>Troglotrematidae</taxon>
        <taxon>Paragonimus</taxon>
    </lineage>
</organism>
<feature type="region of interest" description="Disordered" evidence="1">
    <location>
        <begin position="467"/>
        <end position="502"/>
    </location>
</feature>
<evidence type="ECO:0000313" key="3">
    <source>
        <dbReference type="Proteomes" id="UP000748531"/>
    </source>
</evidence>
<feature type="compositionally biased region" description="Polar residues" evidence="1">
    <location>
        <begin position="477"/>
        <end position="489"/>
    </location>
</feature>
<evidence type="ECO:0000256" key="1">
    <source>
        <dbReference type="SAM" id="MobiDB-lite"/>
    </source>
</evidence>
<dbReference type="OrthoDB" id="201362at2759"/>
<protein>
    <recommendedName>
        <fullName evidence="4">DDB1- and CUL4-associated factor 15 WD40 repeat-containing domain-containing protein</fullName>
    </recommendedName>
</protein>